<evidence type="ECO:0000313" key="2">
    <source>
        <dbReference type="EMBL" id="WXB98425.1"/>
    </source>
</evidence>
<sequence length="154" mass="18326">MNQLKESRMMVDWAEQLNEVKEELFFMPIQEGKWSPAEILAHLTAWDQYTLEQHFESIGEGMVQFDPFPDFDSFNAKAAAQARNGADKSQLIREFMETRLRIIQYVESKPQEKRKQSFWIGSHRFTIESYVEDFLEHDRHHRKQIDKAVGIEEM</sequence>
<dbReference type="SUPFAM" id="SSF109854">
    <property type="entry name" value="DinB/YfiT-like putative metalloenzymes"/>
    <property type="match status" value="1"/>
</dbReference>
<evidence type="ECO:0000313" key="3">
    <source>
        <dbReference type="Proteomes" id="UP001377337"/>
    </source>
</evidence>
<protein>
    <submittedName>
        <fullName evidence="2">DinB family protein</fullName>
    </submittedName>
</protein>
<dbReference type="EMBL" id="CP147407">
    <property type="protein sequence ID" value="WXB98425.1"/>
    <property type="molecule type" value="Genomic_DNA"/>
</dbReference>
<organism evidence="2 3">
    <name type="scientific">Metabacillus sediminis</name>
    <dbReference type="NCBI Taxonomy" id="3117746"/>
    <lineage>
        <taxon>Bacteria</taxon>
        <taxon>Bacillati</taxon>
        <taxon>Bacillota</taxon>
        <taxon>Bacilli</taxon>
        <taxon>Bacillales</taxon>
        <taxon>Bacillaceae</taxon>
        <taxon>Metabacillus</taxon>
    </lineage>
</organism>
<dbReference type="Pfam" id="PF12867">
    <property type="entry name" value="DinB_2"/>
    <property type="match status" value="1"/>
</dbReference>
<dbReference type="Gene3D" id="1.20.120.450">
    <property type="entry name" value="dinb family like domain"/>
    <property type="match status" value="1"/>
</dbReference>
<gene>
    <name evidence="2" type="ORF">WCV65_08120</name>
</gene>
<evidence type="ECO:0000259" key="1">
    <source>
        <dbReference type="Pfam" id="PF12867"/>
    </source>
</evidence>
<dbReference type="InterPro" id="IPR034660">
    <property type="entry name" value="DinB/YfiT-like"/>
</dbReference>
<keyword evidence="3" id="KW-1185">Reference proteome</keyword>
<proteinExistence type="predicted"/>
<accession>A0ABZ2NLD8</accession>
<dbReference type="Proteomes" id="UP001377337">
    <property type="component" value="Chromosome"/>
</dbReference>
<name>A0ABZ2NLD8_9BACI</name>
<feature type="domain" description="DinB-like" evidence="1">
    <location>
        <begin position="7"/>
        <end position="145"/>
    </location>
</feature>
<dbReference type="InterPro" id="IPR024775">
    <property type="entry name" value="DinB-like"/>
</dbReference>
<dbReference type="RefSeq" id="WP_338781458.1">
    <property type="nucleotide sequence ID" value="NZ_CP147407.1"/>
</dbReference>
<reference evidence="2 3" key="1">
    <citation type="submission" date="2024-02" db="EMBL/GenBank/DDBJ databases">
        <title>Seven novel Bacillus-like species.</title>
        <authorList>
            <person name="Liu G."/>
        </authorList>
    </citation>
    <scope>NUCLEOTIDE SEQUENCE [LARGE SCALE GENOMIC DNA]</scope>
    <source>
        <strain evidence="2 3">FJAT-52054</strain>
    </source>
</reference>